<keyword evidence="1" id="KW-1133">Transmembrane helix</keyword>
<accession>A0AAW4KWZ7</accession>
<reference evidence="2 3" key="1">
    <citation type="submission" date="2021-05" db="EMBL/GenBank/DDBJ databases">
        <title>The draft genome of Geobacter pelophilus DSM 12255.</title>
        <authorList>
            <person name="Xu Z."/>
            <person name="Masuda Y."/>
            <person name="Itoh H."/>
            <person name="Senoo K."/>
        </authorList>
    </citation>
    <scope>NUCLEOTIDE SEQUENCE [LARGE SCALE GENOMIC DNA]</scope>
    <source>
        <strain evidence="2 3">DSM 12255</strain>
    </source>
</reference>
<proteinExistence type="predicted"/>
<dbReference type="AlphaFoldDB" id="A0AAW4KWZ7"/>
<evidence type="ECO:0000256" key="1">
    <source>
        <dbReference type="SAM" id="Phobius"/>
    </source>
</evidence>
<gene>
    <name evidence="2" type="ORF">KI809_02390</name>
</gene>
<keyword evidence="1" id="KW-0812">Transmembrane</keyword>
<keyword evidence="1" id="KW-0472">Membrane</keyword>
<evidence type="ECO:0008006" key="4">
    <source>
        <dbReference type="Google" id="ProtNLM"/>
    </source>
</evidence>
<dbReference type="RefSeq" id="WP_214169907.1">
    <property type="nucleotide sequence ID" value="NZ_JAHCVJ010000001.1"/>
</dbReference>
<evidence type="ECO:0000313" key="3">
    <source>
        <dbReference type="Proteomes" id="UP000811899"/>
    </source>
</evidence>
<dbReference type="Proteomes" id="UP000811899">
    <property type="component" value="Unassembled WGS sequence"/>
</dbReference>
<protein>
    <recommendedName>
        <fullName evidence="4">PrgI family protein</fullName>
    </recommendedName>
</protein>
<organism evidence="2 3">
    <name type="scientific">Geoanaerobacter pelophilus</name>
    <dbReference type="NCBI Taxonomy" id="60036"/>
    <lineage>
        <taxon>Bacteria</taxon>
        <taxon>Pseudomonadati</taxon>
        <taxon>Thermodesulfobacteriota</taxon>
        <taxon>Desulfuromonadia</taxon>
        <taxon>Geobacterales</taxon>
        <taxon>Geobacteraceae</taxon>
        <taxon>Geoanaerobacter</taxon>
    </lineage>
</organism>
<feature type="transmembrane region" description="Helical" evidence="1">
    <location>
        <begin position="32"/>
        <end position="53"/>
    </location>
</feature>
<comment type="caution">
    <text evidence="2">The sequence shown here is derived from an EMBL/GenBank/DDBJ whole genome shotgun (WGS) entry which is preliminary data.</text>
</comment>
<sequence>MYKTKALLLATLVSILPAIVAGAIVGLFFIKSFWYWTAGIASPALFFICLDRVPVRLFAGAMRGLPLWPLLKYGFVCTDKRSSNYNSDEEWRYWFLYNSDHHKR</sequence>
<dbReference type="EMBL" id="JAHCVJ010000001">
    <property type="protein sequence ID" value="MBT0663138.1"/>
    <property type="molecule type" value="Genomic_DNA"/>
</dbReference>
<name>A0AAW4KWZ7_9BACT</name>
<evidence type="ECO:0000313" key="2">
    <source>
        <dbReference type="EMBL" id="MBT0663138.1"/>
    </source>
</evidence>
<keyword evidence="3" id="KW-1185">Reference proteome</keyword>